<dbReference type="PANTHER" id="PTHR48081">
    <property type="entry name" value="AB HYDROLASE SUPERFAMILY PROTEIN C4A8.06C"/>
    <property type="match status" value="1"/>
</dbReference>
<evidence type="ECO:0000259" key="3">
    <source>
        <dbReference type="Pfam" id="PF07859"/>
    </source>
</evidence>
<dbReference type="STRING" id="1806994.A0A507CBZ2"/>
<dbReference type="OrthoDB" id="408631at2759"/>
<comment type="caution">
    <text evidence="4">The sequence shown here is derived from an EMBL/GenBank/DDBJ whole genome shotgun (WGS) entry which is preliminary data.</text>
</comment>
<dbReference type="InterPro" id="IPR013094">
    <property type="entry name" value="AB_hydrolase_3"/>
</dbReference>
<dbReference type="PROSITE" id="PS01173">
    <property type="entry name" value="LIPASE_GDXG_HIS"/>
    <property type="match status" value="1"/>
</dbReference>
<evidence type="ECO:0000313" key="5">
    <source>
        <dbReference type="Proteomes" id="UP000319731"/>
    </source>
</evidence>
<keyword evidence="2" id="KW-0378">Hydrolase</keyword>
<evidence type="ECO:0000256" key="1">
    <source>
        <dbReference type="ARBA" id="ARBA00010515"/>
    </source>
</evidence>
<dbReference type="InterPro" id="IPR002168">
    <property type="entry name" value="Lipase_GDXG_HIS_AS"/>
</dbReference>
<dbReference type="Proteomes" id="UP000319731">
    <property type="component" value="Unassembled WGS sequence"/>
</dbReference>
<accession>A0A507CBZ2</accession>
<dbReference type="GeneID" id="42002605"/>
<dbReference type="InterPro" id="IPR029058">
    <property type="entry name" value="AB_hydrolase_fold"/>
</dbReference>
<protein>
    <recommendedName>
        <fullName evidence="3">Alpha/beta hydrolase fold-3 domain-containing protein</fullName>
    </recommendedName>
</protein>
<evidence type="ECO:0000313" key="4">
    <source>
        <dbReference type="EMBL" id="TPX36689.1"/>
    </source>
</evidence>
<dbReference type="PANTHER" id="PTHR48081:SF8">
    <property type="entry name" value="ALPHA_BETA HYDROLASE FOLD-3 DOMAIN-CONTAINING PROTEIN-RELATED"/>
    <property type="match status" value="1"/>
</dbReference>
<dbReference type="AlphaFoldDB" id="A0A507CBZ2"/>
<proteinExistence type="inferred from homology"/>
<keyword evidence="5" id="KW-1185">Reference proteome</keyword>
<comment type="similarity">
    <text evidence="1">Belongs to the 'GDXG' lipolytic enzyme family.</text>
</comment>
<gene>
    <name evidence="4" type="ORF">SmJEL517_g01380</name>
</gene>
<dbReference type="RefSeq" id="XP_031026903.1">
    <property type="nucleotide sequence ID" value="XM_031167308.1"/>
</dbReference>
<dbReference type="Gene3D" id="3.40.50.1820">
    <property type="entry name" value="alpha/beta hydrolase"/>
    <property type="match status" value="1"/>
</dbReference>
<dbReference type="Pfam" id="PF07859">
    <property type="entry name" value="Abhydrolase_3"/>
    <property type="match status" value="1"/>
</dbReference>
<sequence>MTADELVLPESWSPELKAAVTAFKQGLGIKDLAVLRQVLSMAPVYPTPEGITVTDVKIPRLACSLEESASGEIDAEWVVPTGKEQDESLPIVLYFHGGGYAIMSPKSHRYITTTLASSGLRVLSVDYRMGPEAPYPAAVVDAFSSFKYLLSQGYDAKIITFSGDSAGGGLSLATALYLRDKNETFPSGLAPLTPWIDLRGNTPSDLLLEEFMSDIISPSSAGGLDMMVGAYANKKGSEAVDPYISPVIDTPTSVRLPPAFVTTGTVDRLMSEDLADTLKRTAAGDVVQLYLYEDQVHAFQGIPVAKASVHALKKEAEFVKDVATGAKLSTKFVFVSNAFKEREMSLDEVKSTLKKLIERAEAMDGNKADFTQYKSLCA</sequence>
<dbReference type="EMBL" id="QEAO01000004">
    <property type="protein sequence ID" value="TPX36689.1"/>
    <property type="molecule type" value="Genomic_DNA"/>
</dbReference>
<dbReference type="SUPFAM" id="SSF53474">
    <property type="entry name" value="alpha/beta-Hydrolases"/>
    <property type="match status" value="1"/>
</dbReference>
<organism evidence="4 5">
    <name type="scientific">Synchytrium microbalum</name>
    <dbReference type="NCBI Taxonomy" id="1806994"/>
    <lineage>
        <taxon>Eukaryota</taxon>
        <taxon>Fungi</taxon>
        <taxon>Fungi incertae sedis</taxon>
        <taxon>Chytridiomycota</taxon>
        <taxon>Chytridiomycota incertae sedis</taxon>
        <taxon>Chytridiomycetes</taxon>
        <taxon>Synchytriales</taxon>
        <taxon>Synchytriaceae</taxon>
        <taxon>Synchytrium</taxon>
    </lineage>
</organism>
<feature type="domain" description="Alpha/beta hydrolase fold-3" evidence="3">
    <location>
        <begin position="92"/>
        <end position="300"/>
    </location>
</feature>
<name>A0A507CBZ2_9FUNG</name>
<dbReference type="InterPro" id="IPR050300">
    <property type="entry name" value="GDXG_lipolytic_enzyme"/>
</dbReference>
<reference evidence="4 5" key="1">
    <citation type="journal article" date="2019" name="Sci. Rep.">
        <title>Comparative genomics of chytrid fungi reveal insights into the obligate biotrophic and pathogenic lifestyle of Synchytrium endobioticum.</title>
        <authorList>
            <person name="van de Vossenberg B.T.L.H."/>
            <person name="Warris S."/>
            <person name="Nguyen H.D.T."/>
            <person name="van Gent-Pelzer M.P.E."/>
            <person name="Joly D.L."/>
            <person name="van de Geest H.C."/>
            <person name="Bonants P.J.M."/>
            <person name="Smith D.S."/>
            <person name="Levesque C.A."/>
            <person name="van der Lee T.A.J."/>
        </authorList>
    </citation>
    <scope>NUCLEOTIDE SEQUENCE [LARGE SCALE GENOMIC DNA]</scope>
    <source>
        <strain evidence="4 5">JEL517</strain>
    </source>
</reference>
<evidence type="ECO:0000256" key="2">
    <source>
        <dbReference type="ARBA" id="ARBA00022801"/>
    </source>
</evidence>
<dbReference type="GO" id="GO:0016787">
    <property type="term" value="F:hydrolase activity"/>
    <property type="evidence" value="ECO:0007669"/>
    <property type="project" value="UniProtKB-KW"/>
</dbReference>